<dbReference type="KEGG" id="faa:HMPREF0389_00689"/>
<dbReference type="Proteomes" id="UP000007468">
    <property type="component" value="Chromosome"/>
</dbReference>
<organism evidence="3 4">
    <name type="scientific">Filifactor alocis (strain ATCC 35896 / CCUG 47790 / D40 B5)</name>
    <name type="common">Fusobacterium alocis</name>
    <dbReference type="NCBI Taxonomy" id="546269"/>
    <lineage>
        <taxon>Bacteria</taxon>
        <taxon>Bacillati</taxon>
        <taxon>Bacillota</taxon>
        <taxon>Clostridia</taxon>
        <taxon>Peptostreptococcales</taxon>
        <taxon>Filifactoraceae</taxon>
        <taxon>Filifactor</taxon>
    </lineage>
</organism>
<keyword evidence="1" id="KW-1133">Transmembrane helix</keyword>
<evidence type="ECO:0000256" key="1">
    <source>
        <dbReference type="SAM" id="Phobius"/>
    </source>
</evidence>
<name>D6GPR6_FILAD</name>
<dbReference type="CDD" id="cd14360">
    <property type="entry name" value="UBA_NAC_like_bac"/>
    <property type="match status" value="1"/>
</dbReference>
<sequence>MVTLEKIDQVVERTGVTYEEARAALEEVEGDVLEAIIYLETTKKGFADNMSSNINDKKETIMGVLKDLIKKGNITRVIIRSEEKVILDLPIYIGAVGVFFAPYISLIGASLAALNKYDIIIQTKEDKEYNLNEMTEAQFNKFKSTVSKKKNESPFREDDIVVDAEEVVDDIKETEE</sequence>
<evidence type="ECO:0000259" key="2">
    <source>
        <dbReference type="Pfam" id="PF14242"/>
    </source>
</evidence>
<dbReference type="STRING" id="546269.HMPREF0389_00689"/>
<dbReference type="InterPro" id="IPR025642">
    <property type="entry name" value="DUF4342"/>
</dbReference>
<dbReference type="AlphaFoldDB" id="D6GPR6"/>
<keyword evidence="4" id="KW-1185">Reference proteome</keyword>
<accession>D6GPR6</accession>
<dbReference type="InterPro" id="IPR009060">
    <property type="entry name" value="UBA-like_sf"/>
</dbReference>
<keyword evidence="1" id="KW-0812">Transmembrane</keyword>
<feature type="domain" description="DUF4342" evidence="2">
    <location>
        <begin position="49"/>
        <end position="121"/>
    </location>
</feature>
<feature type="transmembrane region" description="Helical" evidence="1">
    <location>
        <begin position="91"/>
        <end position="114"/>
    </location>
</feature>
<dbReference type="EMBL" id="CP002390">
    <property type="protein sequence ID" value="EFE28769.1"/>
    <property type="molecule type" value="Genomic_DNA"/>
</dbReference>
<dbReference type="Gene3D" id="1.10.8.10">
    <property type="entry name" value="DNA helicase RuvA subunit, C-terminal domain"/>
    <property type="match status" value="1"/>
</dbReference>
<gene>
    <name evidence="3" type="ordered locus">HMPREF0389_00689</name>
</gene>
<dbReference type="SUPFAM" id="SSF46934">
    <property type="entry name" value="UBA-like"/>
    <property type="match status" value="1"/>
</dbReference>
<evidence type="ECO:0000313" key="4">
    <source>
        <dbReference type="Proteomes" id="UP000007468"/>
    </source>
</evidence>
<reference evidence="4" key="1">
    <citation type="submission" date="2010-12" db="EMBL/GenBank/DDBJ databases">
        <title>The genome sequence of Filifactor alocis strain ATCC 35896.</title>
        <authorList>
            <consortium name="The Broad Institute Genome Sequencing Platform"/>
            <person name="Ward D."/>
            <person name="Earl A."/>
            <person name="Feldgarden M."/>
            <person name="Young S.K."/>
            <person name="Gargeya S."/>
            <person name="Zeng Q."/>
            <person name="Alvarado L."/>
            <person name="Berlin A."/>
            <person name="Bochicchio J."/>
            <person name="Chapman S.B."/>
            <person name="Chen Z."/>
            <person name="Freedman E."/>
            <person name="Gellesch M."/>
            <person name="Goldberg J."/>
            <person name="Griggs A."/>
            <person name="Gujja S."/>
            <person name="Heilman E."/>
            <person name="Heiman D."/>
            <person name="Howarth C."/>
            <person name="Mehta T."/>
            <person name="Neiman D."/>
            <person name="Pearson M."/>
            <person name="Roberts A."/>
            <person name="Saif S."/>
            <person name="Shea T."/>
            <person name="Shenoy N."/>
            <person name="Sisk P."/>
            <person name="Stolte C."/>
            <person name="Sykes S."/>
            <person name="White J."/>
            <person name="Yandava C."/>
            <person name="Izard J."/>
            <person name="Blanton J.M."/>
            <person name="Baranova O.V."/>
            <person name="Tanner A.C."/>
            <person name="Dewhirst F.E."/>
            <person name="Haas B."/>
            <person name="Nusbaum C."/>
            <person name="Birren B."/>
        </authorList>
    </citation>
    <scope>NUCLEOTIDE SEQUENCE [LARGE SCALE GENOMIC DNA]</scope>
    <source>
        <strain evidence="4">ATCC 35896 / CCUG 47790 / D40 B5</strain>
    </source>
</reference>
<keyword evidence="1" id="KW-0472">Membrane</keyword>
<dbReference type="eggNOG" id="COG1308">
    <property type="taxonomic scope" value="Bacteria"/>
</dbReference>
<proteinExistence type="predicted"/>
<protein>
    <submittedName>
        <fullName evidence="3">UBA/TS-N domain protein</fullName>
    </submittedName>
</protein>
<dbReference type="PATRIC" id="fig|546269.5.peg.1171"/>
<dbReference type="OrthoDB" id="129626at2"/>
<dbReference type="RefSeq" id="WP_014262690.1">
    <property type="nucleotide sequence ID" value="NC_016630.1"/>
</dbReference>
<dbReference type="Pfam" id="PF14242">
    <property type="entry name" value="DUF4342"/>
    <property type="match status" value="1"/>
</dbReference>
<evidence type="ECO:0000313" key="3">
    <source>
        <dbReference type="EMBL" id="EFE28769.1"/>
    </source>
</evidence>